<dbReference type="InterPro" id="IPR001867">
    <property type="entry name" value="OmpR/PhoB-type_DNA-bd"/>
</dbReference>
<keyword evidence="2" id="KW-0902">Two-component regulatory system</keyword>
<dbReference type="AlphaFoldDB" id="A0A917HLR5"/>
<accession>A0A917HLR5</accession>
<evidence type="ECO:0000259" key="8">
    <source>
        <dbReference type="PROSITE" id="PS50110"/>
    </source>
</evidence>
<dbReference type="InterPro" id="IPR036388">
    <property type="entry name" value="WH-like_DNA-bd_sf"/>
</dbReference>
<dbReference type="GO" id="GO:0005829">
    <property type="term" value="C:cytosol"/>
    <property type="evidence" value="ECO:0007669"/>
    <property type="project" value="TreeGrafter"/>
</dbReference>
<comment type="caution">
    <text evidence="10">The sequence shown here is derived from an EMBL/GenBank/DDBJ whole genome shotgun (WGS) entry which is preliminary data.</text>
</comment>
<feature type="modified residue" description="4-aspartylphosphate" evidence="6">
    <location>
        <position position="51"/>
    </location>
</feature>
<feature type="domain" description="OmpR/PhoB-type" evidence="9">
    <location>
        <begin position="124"/>
        <end position="222"/>
    </location>
</feature>
<dbReference type="InterPro" id="IPR011006">
    <property type="entry name" value="CheY-like_superfamily"/>
</dbReference>
<dbReference type="SUPFAM" id="SSF52172">
    <property type="entry name" value="CheY-like"/>
    <property type="match status" value="1"/>
</dbReference>
<reference evidence="10" key="1">
    <citation type="journal article" date="2014" name="Int. J. Syst. Evol. Microbiol.">
        <title>Complete genome sequence of Corynebacterium casei LMG S-19264T (=DSM 44701T), isolated from a smear-ripened cheese.</title>
        <authorList>
            <consortium name="US DOE Joint Genome Institute (JGI-PGF)"/>
            <person name="Walter F."/>
            <person name="Albersmeier A."/>
            <person name="Kalinowski J."/>
            <person name="Ruckert C."/>
        </authorList>
    </citation>
    <scope>NUCLEOTIDE SEQUENCE</scope>
    <source>
        <strain evidence="10">CGMCC 1.12997</strain>
    </source>
</reference>
<dbReference type="RefSeq" id="WP_188554921.1">
    <property type="nucleotide sequence ID" value="NZ_BMGT01000003.1"/>
</dbReference>
<dbReference type="PANTHER" id="PTHR48111">
    <property type="entry name" value="REGULATOR OF RPOS"/>
    <property type="match status" value="1"/>
</dbReference>
<evidence type="ECO:0000256" key="3">
    <source>
        <dbReference type="ARBA" id="ARBA00023015"/>
    </source>
</evidence>
<feature type="DNA-binding region" description="OmpR/PhoB-type" evidence="7">
    <location>
        <begin position="124"/>
        <end position="222"/>
    </location>
</feature>
<dbReference type="Gene3D" id="6.10.250.690">
    <property type="match status" value="1"/>
</dbReference>
<evidence type="ECO:0000313" key="10">
    <source>
        <dbReference type="EMBL" id="GGG83686.1"/>
    </source>
</evidence>
<gene>
    <name evidence="10" type="ORF">GCM10011585_29300</name>
</gene>
<proteinExistence type="predicted"/>
<dbReference type="GO" id="GO:0000156">
    <property type="term" value="F:phosphorelay response regulator activity"/>
    <property type="evidence" value="ECO:0007669"/>
    <property type="project" value="TreeGrafter"/>
</dbReference>
<keyword evidence="4 7" id="KW-0238">DNA-binding</keyword>
<evidence type="ECO:0000256" key="7">
    <source>
        <dbReference type="PROSITE-ProRule" id="PRU01091"/>
    </source>
</evidence>
<feature type="domain" description="Response regulatory" evidence="8">
    <location>
        <begin position="2"/>
        <end position="116"/>
    </location>
</feature>
<dbReference type="InterPro" id="IPR039420">
    <property type="entry name" value="WalR-like"/>
</dbReference>
<dbReference type="PROSITE" id="PS50110">
    <property type="entry name" value="RESPONSE_REGULATORY"/>
    <property type="match status" value="1"/>
</dbReference>
<dbReference type="SMART" id="SM00862">
    <property type="entry name" value="Trans_reg_C"/>
    <property type="match status" value="1"/>
</dbReference>
<evidence type="ECO:0000259" key="9">
    <source>
        <dbReference type="PROSITE" id="PS51755"/>
    </source>
</evidence>
<evidence type="ECO:0000256" key="5">
    <source>
        <dbReference type="ARBA" id="ARBA00023163"/>
    </source>
</evidence>
<dbReference type="Pfam" id="PF00072">
    <property type="entry name" value="Response_reg"/>
    <property type="match status" value="1"/>
</dbReference>
<dbReference type="GO" id="GO:0000976">
    <property type="term" value="F:transcription cis-regulatory region binding"/>
    <property type="evidence" value="ECO:0007669"/>
    <property type="project" value="TreeGrafter"/>
</dbReference>
<dbReference type="InterPro" id="IPR001789">
    <property type="entry name" value="Sig_transdc_resp-reg_receiver"/>
</dbReference>
<dbReference type="GO" id="GO:0006355">
    <property type="term" value="P:regulation of DNA-templated transcription"/>
    <property type="evidence" value="ECO:0007669"/>
    <property type="project" value="InterPro"/>
</dbReference>
<dbReference type="SMART" id="SM00448">
    <property type="entry name" value="REC"/>
    <property type="match status" value="1"/>
</dbReference>
<dbReference type="PANTHER" id="PTHR48111:SF22">
    <property type="entry name" value="REGULATOR OF RPOS"/>
    <property type="match status" value="1"/>
</dbReference>
<reference evidence="10" key="2">
    <citation type="submission" date="2020-09" db="EMBL/GenBank/DDBJ databases">
        <authorList>
            <person name="Sun Q."/>
            <person name="Zhou Y."/>
        </authorList>
    </citation>
    <scope>NUCLEOTIDE SEQUENCE</scope>
    <source>
        <strain evidence="10">CGMCC 1.12997</strain>
    </source>
</reference>
<dbReference type="Proteomes" id="UP000647241">
    <property type="component" value="Unassembled WGS sequence"/>
</dbReference>
<name>A0A917HLR5_9BACT</name>
<dbReference type="EMBL" id="BMGT01000003">
    <property type="protein sequence ID" value="GGG83686.1"/>
    <property type="molecule type" value="Genomic_DNA"/>
</dbReference>
<dbReference type="Gene3D" id="3.40.50.2300">
    <property type="match status" value="1"/>
</dbReference>
<keyword evidence="1 6" id="KW-0597">Phosphoprotein</keyword>
<protein>
    <submittedName>
        <fullName evidence="10">DNA-binding response regulator</fullName>
    </submittedName>
</protein>
<dbReference type="CDD" id="cd00383">
    <property type="entry name" value="trans_reg_C"/>
    <property type="match status" value="1"/>
</dbReference>
<dbReference type="Gene3D" id="1.10.10.10">
    <property type="entry name" value="Winged helix-like DNA-binding domain superfamily/Winged helix DNA-binding domain"/>
    <property type="match status" value="1"/>
</dbReference>
<evidence type="ECO:0000256" key="1">
    <source>
        <dbReference type="ARBA" id="ARBA00022553"/>
    </source>
</evidence>
<keyword evidence="3" id="KW-0805">Transcription regulation</keyword>
<dbReference type="GO" id="GO:0032993">
    <property type="term" value="C:protein-DNA complex"/>
    <property type="evidence" value="ECO:0007669"/>
    <property type="project" value="TreeGrafter"/>
</dbReference>
<dbReference type="FunFam" id="1.10.10.10:FF:000005">
    <property type="entry name" value="Two-component system response regulator"/>
    <property type="match status" value="1"/>
</dbReference>
<keyword evidence="5" id="KW-0804">Transcription</keyword>
<evidence type="ECO:0000313" key="11">
    <source>
        <dbReference type="Proteomes" id="UP000647241"/>
    </source>
</evidence>
<evidence type="ECO:0000256" key="4">
    <source>
        <dbReference type="ARBA" id="ARBA00023125"/>
    </source>
</evidence>
<evidence type="ECO:0000256" key="6">
    <source>
        <dbReference type="PROSITE-ProRule" id="PRU00169"/>
    </source>
</evidence>
<dbReference type="Pfam" id="PF00486">
    <property type="entry name" value="Trans_reg_C"/>
    <property type="match status" value="1"/>
</dbReference>
<evidence type="ECO:0000256" key="2">
    <source>
        <dbReference type="ARBA" id="ARBA00023012"/>
    </source>
</evidence>
<dbReference type="PROSITE" id="PS51755">
    <property type="entry name" value="OMPR_PHOB"/>
    <property type="match status" value="1"/>
</dbReference>
<dbReference type="CDD" id="cd17574">
    <property type="entry name" value="REC_OmpR"/>
    <property type="match status" value="1"/>
</dbReference>
<organism evidence="10 11">
    <name type="scientific">Edaphobacter dinghuensis</name>
    <dbReference type="NCBI Taxonomy" id="1560005"/>
    <lineage>
        <taxon>Bacteria</taxon>
        <taxon>Pseudomonadati</taxon>
        <taxon>Acidobacteriota</taxon>
        <taxon>Terriglobia</taxon>
        <taxon>Terriglobales</taxon>
        <taxon>Acidobacteriaceae</taxon>
        <taxon>Edaphobacter</taxon>
    </lineage>
</organism>
<sequence>MRILIVEDDPKMAALLRDALEKKSHRTFLATTGREGLEVGRSHKFEAIMLDVMLPEMDGFVVARSLREVGVAAPILMLTARDATTDIVRGLDSGVDDYLTKPFAFEELFARLRALARRRNTALSMQYHMGDLQLDPETHRAARSGTPISLTRTEYLLLEYMMCHPETVLRRDAIIDAVWGYERTVENNTLDAFMKQLRAKIDGNYEKKLIQTVRGFGYKLTAVSL</sequence>
<keyword evidence="11" id="KW-1185">Reference proteome</keyword>